<feature type="region of interest" description="Disordered" evidence="1">
    <location>
        <begin position="1"/>
        <end position="34"/>
    </location>
</feature>
<feature type="compositionally biased region" description="Acidic residues" evidence="1">
    <location>
        <begin position="1"/>
        <end position="10"/>
    </location>
</feature>
<accession>A0A0C3P703</accession>
<organism evidence="2 3">
    <name type="scientific">Pisolithus tinctorius Marx 270</name>
    <dbReference type="NCBI Taxonomy" id="870435"/>
    <lineage>
        <taxon>Eukaryota</taxon>
        <taxon>Fungi</taxon>
        <taxon>Dikarya</taxon>
        <taxon>Basidiomycota</taxon>
        <taxon>Agaricomycotina</taxon>
        <taxon>Agaricomycetes</taxon>
        <taxon>Agaricomycetidae</taxon>
        <taxon>Boletales</taxon>
        <taxon>Sclerodermatineae</taxon>
        <taxon>Pisolithaceae</taxon>
        <taxon>Pisolithus</taxon>
    </lineage>
</organism>
<dbReference type="AlphaFoldDB" id="A0A0C3P703"/>
<reference evidence="2 3" key="1">
    <citation type="submission" date="2014-04" db="EMBL/GenBank/DDBJ databases">
        <authorList>
            <consortium name="DOE Joint Genome Institute"/>
            <person name="Kuo A."/>
            <person name="Kohler A."/>
            <person name="Costa M.D."/>
            <person name="Nagy L.G."/>
            <person name="Floudas D."/>
            <person name="Copeland A."/>
            <person name="Barry K.W."/>
            <person name="Cichocki N."/>
            <person name="Veneault-Fourrey C."/>
            <person name="LaButti K."/>
            <person name="Lindquist E.A."/>
            <person name="Lipzen A."/>
            <person name="Lundell T."/>
            <person name="Morin E."/>
            <person name="Murat C."/>
            <person name="Sun H."/>
            <person name="Tunlid A."/>
            <person name="Henrissat B."/>
            <person name="Grigoriev I.V."/>
            <person name="Hibbett D.S."/>
            <person name="Martin F."/>
            <person name="Nordberg H.P."/>
            <person name="Cantor M.N."/>
            <person name="Hua S.X."/>
        </authorList>
    </citation>
    <scope>NUCLEOTIDE SEQUENCE [LARGE SCALE GENOMIC DNA]</scope>
    <source>
        <strain evidence="2 3">Marx 270</strain>
    </source>
</reference>
<evidence type="ECO:0000256" key="1">
    <source>
        <dbReference type="SAM" id="MobiDB-lite"/>
    </source>
</evidence>
<feature type="compositionally biased region" description="Low complexity" evidence="1">
    <location>
        <begin position="435"/>
        <end position="446"/>
    </location>
</feature>
<protein>
    <submittedName>
        <fullName evidence="2">Uncharacterized protein</fullName>
    </submittedName>
</protein>
<evidence type="ECO:0000313" key="2">
    <source>
        <dbReference type="EMBL" id="KIO09150.1"/>
    </source>
</evidence>
<dbReference type="EMBL" id="KN831955">
    <property type="protein sequence ID" value="KIO09150.1"/>
    <property type="molecule type" value="Genomic_DNA"/>
</dbReference>
<gene>
    <name evidence="2" type="ORF">M404DRAFT_22343</name>
</gene>
<sequence>MDSQYDEDNGYNDSGLTDLDDGGSIFNQGTEQSVIGDEDQESFDIDELEVLVRRRKDWKESGKTKKLMILQSILGELHELEKNRELSHAEMQLKAGLITSWLKKLLRAWKPCITLWSRYKYSVWSVVWELYHDCIQRKLAAMRGENEDGEGTRAIGVYQQALTSVIQEDLSDEQLAAAQDIADKWNGMEGPTPEMKARMDFNRDIANGTAFNEIHNLEGSWWEYLGEAFKEDRISTDEDDPRTEGSPRKKTVHTIKVDPVTLIMDADGTISIPEIEVQIRQIEARGDNLGTADPSWSDHSRRRHQQPMSYGEKTMQDPVPPPQPPSTAAYSKDLLVPPPPPPFETASPMEELVPPLPLPSDTTEVAAKPEEVPPLPPPAKDIEDKDVDHLPPPPSSDDDKSADDLTPPPPPSSKDCSMSDEPIPLPPPPMDESDSCSSIASPTSTSNRLFMH</sequence>
<feature type="region of interest" description="Disordered" evidence="1">
    <location>
        <begin position="287"/>
        <end position="452"/>
    </location>
</feature>
<name>A0A0C3P703_PISTI</name>
<evidence type="ECO:0000313" key="3">
    <source>
        <dbReference type="Proteomes" id="UP000054217"/>
    </source>
</evidence>
<reference evidence="3" key="2">
    <citation type="submission" date="2015-01" db="EMBL/GenBank/DDBJ databases">
        <title>Evolutionary Origins and Diversification of the Mycorrhizal Mutualists.</title>
        <authorList>
            <consortium name="DOE Joint Genome Institute"/>
            <consortium name="Mycorrhizal Genomics Consortium"/>
            <person name="Kohler A."/>
            <person name="Kuo A."/>
            <person name="Nagy L.G."/>
            <person name="Floudas D."/>
            <person name="Copeland A."/>
            <person name="Barry K.W."/>
            <person name="Cichocki N."/>
            <person name="Veneault-Fourrey C."/>
            <person name="LaButti K."/>
            <person name="Lindquist E.A."/>
            <person name="Lipzen A."/>
            <person name="Lundell T."/>
            <person name="Morin E."/>
            <person name="Murat C."/>
            <person name="Riley R."/>
            <person name="Ohm R."/>
            <person name="Sun H."/>
            <person name="Tunlid A."/>
            <person name="Henrissat B."/>
            <person name="Grigoriev I.V."/>
            <person name="Hibbett D.S."/>
            <person name="Martin F."/>
        </authorList>
    </citation>
    <scope>NUCLEOTIDE SEQUENCE [LARGE SCALE GENOMIC DNA]</scope>
    <source>
        <strain evidence="3">Marx 270</strain>
    </source>
</reference>
<feature type="compositionally biased region" description="Basic and acidic residues" evidence="1">
    <location>
        <begin position="380"/>
        <end position="389"/>
    </location>
</feature>
<dbReference type="InParanoid" id="A0A0C3P703"/>
<keyword evidence="3" id="KW-1185">Reference proteome</keyword>
<dbReference type="HOGENOM" id="CLU_050566_0_0_1"/>
<dbReference type="Proteomes" id="UP000054217">
    <property type="component" value="Unassembled WGS sequence"/>
</dbReference>
<proteinExistence type="predicted"/>
<dbReference type="OrthoDB" id="2682206at2759"/>